<keyword evidence="4 9" id="KW-0547">Nucleotide-binding</keyword>
<keyword evidence="3" id="KW-0479">Metal-binding</keyword>
<dbReference type="GO" id="GO:0001664">
    <property type="term" value="F:G protein-coupled receptor binding"/>
    <property type="evidence" value="ECO:0007669"/>
    <property type="project" value="TreeGrafter"/>
</dbReference>
<keyword evidence="2" id="KW-0519">Myristate</keyword>
<feature type="region of interest" description="Disordered" evidence="10">
    <location>
        <begin position="59"/>
        <end position="89"/>
    </location>
</feature>
<evidence type="ECO:0000256" key="3">
    <source>
        <dbReference type="ARBA" id="ARBA00022723"/>
    </source>
</evidence>
<dbReference type="GO" id="GO:0005737">
    <property type="term" value="C:cytoplasm"/>
    <property type="evidence" value="ECO:0007669"/>
    <property type="project" value="TreeGrafter"/>
</dbReference>
<dbReference type="PRINTS" id="PR00318">
    <property type="entry name" value="GPROTEINA"/>
</dbReference>
<dbReference type="Gene3D" id="3.40.50.300">
    <property type="entry name" value="P-loop containing nucleotide triphosphate hydrolases"/>
    <property type="match status" value="1"/>
</dbReference>
<evidence type="ECO:0000256" key="5">
    <source>
        <dbReference type="ARBA" id="ARBA00023134"/>
    </source>
</evidence>
<dbReference type="GO" id="GO:0005525">
    <property type="term" value="F:GTP binding"/>
    <property type="evidence" value="ECO:0007669"/>
    <property type="project" value="UniProtKB-KW"/>
</dbReference>
<dbReference type="Proteomes" id="UP000887540">
    <property type="component" value="Unplaced"/>
</dbReference>
<evidence type="ECO:0000256" key="2">
    <source>
        <dbReference type="ARBA" id="ARBA00022707"/>
    </source>
</evidence>
<dbReference type="WBParaSite" id="ACRNAN_Path_754.g2855.t1">
    <property type="protein sequence ID" value="ACRNAN_Path_754.g2855.t1"/>
    <property type="gene ID" value="ACRNAN_Path_754.g2855"/>
</dbReference>
<accession>A0A914CCH6</accession>
<evidence type="ECO:0000313" key="12">
    <source>
        <dbReference type="WBParaSite" id="ACRNAN_Path_754.g2855.t1"/>
    </source>
</evidence>
<name>A0A914CCH6_9BILA</name>
<protein>
    <submittedName>
        <fullName evidence="12">Uncharacterized protein</fullName>
    </submittedName>
</protein>
<keyword evidence="11" id="KW-1185">Reference proteome</keyword>
<sequence>MYKNYKLRMIDVGGQKSEQRKWIHCFDNVQGILFVADLSGYMQMLDEQHERIILPEQELKELHHSTDGDGEQSDYYTMDENTKKQIYRQ</sequence>
<dbReference type="AlphaFoldDB" id="A0A914CCH6"/>
<dbReference type="FunFam" id="3.40.50.300:FF:000692">
    <property type="entry name" value="Guanine nucleotide-binding protein subunit alpha"/>
    <property type="match status" value="1"/>
</dbReference>
<organism evidence="11 12">
    <name type="scientific">Acrobeloides nanus</name>
    <dbReference type="NCBI Taxonomy" id="290746"/>
    <lineage>
        <taxon>Eukaryota</taxon>
        <taxon>Metazoa</taxon>
        <taxon>Ecdysozoa</taxon>
        <taxon>Nematoda</taxon>
        <taxon>Chromadorea</taxon>
        <taxon>Rhabditida</taxon>
        <taxon>Tylenchina</taxon>
        <taxon>Cephalobomorpha</taxon>
        <taxon>Cephaloboidea</taxon>
        <taxon>Cephalobidae</taxon>
        <taxon>Acrobeloides</taxon>
    </lineage>
</organism>
<evidence type="ECO:0000313" key="11">
    <source>
        <dbReference type="Proteomes" id="UP000887540"/>
    </source>
</evidence>
<evidence type="ECO:0000256" key="10">
    <source>
        <dbReference type="SAM" id="MobiDB-lite"/>
    </source>
</evidence>
<reference evidence="12" key="1">
    <citation type="submission" date="2022-11" db="UniProtKB">
        <authorList>
            <consortium name="WormBaseParasite"/>
        </authorList>
    </citation>
    <scope>IDENTIFICATION</scope>
</reference>
<dbReference type="GO" id="GO:0007188">
    <property type="term" value="P:adenylate cyclase-modulating G protein-coupled receptor signaling pathway"/>
    <property type="evidence" value="ECO:0007669"/>
    <property type="project" value="TreeGrafter"/>
</dbReference>
<evidence type="ECO:0000256" key="8">
    <source>
        <dbReference type="ARBA" id="ARBA00023288"/>
    </source>
</evidence>
<dbReference type="GO" id="GO:0046872">
    <property type="term" value="F:metal ion binding"/>
    <property type="evidence" value="ECO:0007669"/>
    <property type="project" value="UniProtKB-KW"/>
</dbReference>
<proteinExistence type="predicted"/>
<dbReference type="GO" id="GO:0005834">
    <property type="term" value="C:heterotrimeric G-protein complex"/>
    <property type="evidence" value="ECO:0007669"/>
    <property type="project" value="TreeGrafter"/>
</dbReference>
<dbReference type="PROSITE" id="PS51882">
    <property type="entry name" value="G_ALPHA"/>
    <property type="match status" value="1"/>
</dbReference>
<dbReference type="GO" id="GO:0003924">
    <property type="term" value="F:GTPase activity"/>
    <property type="evidence" value="ECO:0007669"/>
    <property type="project" value="InterPro"/>
</dbReference>
<evidence type="ECO:0000256" key="1">
    <source>
        <dbReference type="ARBA" id="ARBA00011356"/>
    </source>
</evidence>
<keyword evidence="8" id="KW-0449">Lipoprotein</keyword>
<dbReference type="GO" id="GO:0031683">
    <property type="term" value="F:G-protein beta/gamma-subunit complex binding"/>
    <property type="evidence" value="ECO:0007669"/>
    <property type="project" value="InterPro"/>
</dbReference>
<dbReference type="SUPFAM" id="SSF52540">
    <property type="entry name" value="P-loop containing nucleoside triphosphate hydrolases"/>
    <property type="match status" value="1"/>
</dbReference>
<dbReference type="Pfam" id="PF00503">
    <property type="entry name" value="G-alpha"/>
    <property type="match status" value="1"/>
</dbReference>
<evidence type="ECO:0000256" key="4">
    <source>
        <dbReference type="ARBA" id="ARBA00022741"/>
    </source>
</evidence>
<dbReference type="InterPro" id="IPR027417">
    <property type="entry name" value="P-loop_NTPase"/>
</dbReference>
<comment type="subunit">
    <text evidence="1">G proteins are composed of 3 units; alpha, beta and gamma. The alpha chain contains the guanine nucleotide binding site.</text>
</comment>
<keyword evidence="5 9" id="KW-0342">GTP-binding</keyword>
<keyword evidence="6" id="KW-0564">Palmitate</keyword>
<evidence type="ECO:0000256" key="9">
    <source>
        <dbReference type="PIRSR" id="PIRSR601019-1"/>
    </source>
</evidence>
<feature type="binding site" evidence="9">
    <location>
        <begin position="11"/>
        <end position="15"/>
    </location>
    <ligand>
        <name>GTP</name>
        <dbReference type="ChEBI" id="CHEBI:37565"/>
    </ligand>
</feature>
<dbReference type="InterPro" id="IPR001019">
    <property type="entry name" value="Gprotein_alpha_su"/>
</dbReference>
<keyword evidence="7" id="KW-0807">Transducer</keyword>
<evidence type="ECO:0000256" key="7">
    <source>
        <dbReference type="ARBA" id="ARBA00023224"/>
    </source>
</evidence>
<dbReference type="PANTHER" id="PTHR10218">
    <property type="entry name" value="GTP-BINDING PROTEIN ALPHA SUBUNIT"/>
    <property type="match status" value="1"/>
</dbReference>
<evidence type="ECO:0000256" key="6">
    <source>
        <dbReference type="ARBA" id="ARBA00023139"/>
    </source>
</evidence>
<dbReference type="PANTHER" id="PTHR10218:SF353">
    <property type="entry name" value="GUANINE NUCLEOTIDE-BINDING PROTEIN ALPHA-11 SUBUNIT"/>
    <property type="match status" value="1"/>
</dbReference>